<accession>A0A6J7IXA1</accession>
<name>A0A6J7IXA1_9ZZZZ</name>
<dbReference type="AlphaFoldDB" id="A0A6J7IXA1"/>
<evidence type="ECO:0000313" key="1">
    <source>
        <dbReference type="EMBL" id="CAB4934917.1"/>
    </source>
</evidence>
<proteinExistence type="predicted"/>
<reference evidence="1" key="1">
    <citation type="submission" date="2020-05" db="EMBL/GenBank/DDBJ databases">
        <authorList>
            <person name="Chiriac C."/>
            <person name="Salcher M."/>
            <person name="Ghai R."/>
            <person name="Kavagutti S V."/>
        </authorList>
    </citation>
    <scope>NUCLEOTIDE SEQUENCE</scope>
</reference>
<gene>
    <name evidence="1" type="ORF">UFOPK3674_01412</name>
</gene>
<protein>
    <submittedName>
        <fullName evidence="1">Unannotated protein</fullName>
    </submittedName>
</protein>
<sequence length="246" mass="27048">MRRALRILLPFAAAYAVLSRLATRLLGTPSSVGDVVIGPLHDDTAVDPSGSARSVQSVDLRMPTSAVAAIWSPMHLERLACTYWRFLSRCTLGLVRVEYTQSERFVVLVRRPLTLLAFGSPEYAMDEREGVVRWNIERGVLVARPGIDGDGHLEIFVRRTPTDDPAFTNLHIEIEVANYYPRIASALTQWAYAATQSRIHVIVTYGFLRSLAHLDLAESKVGSLVDITEVPAPSGPAPSERARAAA</sequence>
<organism evidence="1">
    <name type="scientific">freshwater metagenome</name>
    <dbReference type="NCBI Taxonomy" id="449393"/>
    <lineage>
        <taxon>unclassified sequences</taxon>
        <taxon>metagenomes</taxon>
        <taxon>ecological metagenomes</taxon>
    </lineage>
</organism>
<dbReference type="EMBL" id="CAFBMX010000006">
    <property type="protein sequence ID" value="CAB4934917.1"/>
    <property type="molecule type" value="Genomic_DNA"/>
</dbReference>